<feature type="region of interest" description="Disordered" evidence="1">
    <location>
        <begin position="523"/>
        <end position="549"/>
    </location>
</feature>
<keyword evidence="4" id="KW-1185">Reference proteome</keyword>
<keyword evidence="2" id="KW-1133">Transmembrane helix</keyword>
<keyword evidence="2" id="KW-0812">Transmembrane</keyword>
<dbReference type="RefSeq" id="XP_013422533.1">
    <property type="nucleotide sequence ID" value="XM_013567079.1"/>
</dbReference>
<organism evidence="3 4">
    <name type="scientific">Aureobasidium namibiae CBS 147.97</name>
    <dbReference type="NCBI Taxonomy" id="1043004"/>
    <lineage>
        <taxon>Eukaryota</taxon>
        <taxon>Fungi</taxon>
        <taxon>Dikarya</taxon>
        <taxon>Ascomycota</taxon>
        <taxon>Pezizomycotina</taxon>
        <taxon>Dothideomycetes</taxon>
        <taxon>Dothideomycetidae</taxon>
        <taxon>Dothideales</taxon>
        <taxon>Saccotheciaceae</taxon>
        <taxon>Aureobasidium</taxon>
    </lineage>
</organism>
<evidence type="ECO:0000313" key="3">
    <source>
        <dbReference type="EMBL" id="KEQ68356.1"/>
    </source>
</evidence>
<reference evidence="3 4" key="1">
    <citation type="journal article" date="2014" name="BMC Genomics">
        <title>Genome sequencing of four Aureobasidium pullulans varieties: biotechnological potential, stress tolerance, and description of new species.</title>
        <authorList>
            <person name="Gostin Ar C."/>
            <person name="Ohm R.A."/>
            <person name="Kogej T."/>
            <person name="Sonjak S."/>
            <person name="Turk M."/>
            <person name="Zajc J."/>
            <person name="Zalar P."/>
            <person name="Grube M."/>
            <person name="Sun H."/>
            <person name="Han J."/>
            <person name="Sharma A."/>
            <person name="Chiniquy J."/>
            <person name="Ngan C.Y."/>
            <person name="Lipzen A."/>
            <person name="Barry K."/>
            <person name="Grigoriev I.V."/>
            <person name="Gunde-Cimerman N."/>
        </authorList>
    </citation>
    <scope>NUCLEOTIDE SEQUENCE [LARGE SCALE GENOMIC DNA]</scope>
    <source>
        <strain evidence="3 4">CBS 147.97</strain>
    </source>
</reference>
<dbReference type="GeneID" id="25414367"/>
<sequence>MLATTRESMSARHIVSLSLCLSIIATAIGVAFWAALEFQAPKVLHASKFLVLILLLQTLASLVLYLHSRATDSENGSLWNIHADATLLQYRNASVGSSFWFRNLAQVVCQVQALRSQSYCREHDDGWRETLWIQNGEYKLLSEAPLTEEVATTFESELKSSRFCKIQDREFNGKMDVNVAIFQDICFLLHDQVFQEEHQTLAHILEADLRLNPRAISRTLQHLSTTTSECKTWRHCSNLAVCLRTRLRAEREAAIQNDMGSVPPGFPQMAADEQRIRTFTAPYIRPGPYGVAPQPHLVKHWLSQWTKFSGDTPLVVAHQKNPGREDKAAYAQAGAYLPDAKLPSAKQPDEESREALLELGFLSEELRQAHVDLTVAQNRRTSNHNTLKKCAPLLKDGRCQCLVLWSSRTIEARKHRLPQYHSAGIYDPCDFWRLVLWQVVRCTMRCPGPSSSLRREIQPAKVLNKLSKILVAYVLVFAYFFAKIQHSRRIIQTKGTVSGKLRVTWSTSGVKVSTSAVIDNSSAASKKSLPATRHMTKEESKKKTMNTGNTPVQRVTRSMTRIANSTGNRKITVNPIKKF</sequence>
<evidence type="ECO:0000313" key="4">
    <source>
        <dbReference type="Proteomes" id="UP000027730"/>
    </source>
</evidence>
<proteinExistence type="predicted"/>
<dbReference type="Proteomes" id="UP000027730">
    <property type="component" value="Unassembled WGS sequence"/>
</dbReference>
<feature type="transmembrane region" description="Helical" evidence="2">
    <location>
        <begin position="14"/>
        <end position="36"/>
    </location>
</feature>
<protein>
    <submittedName>
        <fullName evidence="3">Uncharacterized protein</fullName>
    </submittedName>
</protein>
<keyword evidence="2" id="KW-0472">Membrane</keyword>
<dbReference type="HOGENOM" id="CLU_470879_0_0_1"/>
<name>A0A074X126_9PEZI</name>
<accession>A0A074X126</accession>
<evidence type="ECO:0000256" key="1">
    <source>
        <dbReference type="SAM" id="MobiDB-lite"/>
    </source>
</evidence>
<evidence type="ECO:0000256" key="2">
    <source>
        <dbReference type="SAM" id="Phobius"/>
    </source>
</evidence>
<dbReference type="EMBL" id="KL584731">
    <property type="protein sequence ID" value="KEQ68356.1"/>
    <property type="molecule type" value="Genomic_DNA"/>
</dbReference>
<dbReference type="AlphaFoldDB" id="A0A074X126"/>
<gene>
    <name evidence="3" type="ORF">M436DRAFT_68219</name>
</gene>